<reference evidence="2 3" key="1">
    <citation type="submission" date="2024-09" db="EMBL/GenBank/DDBJ databases">
        <title>Rethinking Asexuality: The Enigmatic Case of Functional Sexual Genes in Lepraria (Stereocaulaceae).</title>
        <authorList>
            <person name="Doellman M."/>
            <person name="Sun Y."/>
            <person name="Barcenas-Pena A."/>
            <person name="Lumbsch H.T."/>
            <person name="Grewe F."/>
        </authorList>
    </citation>
    <scope>NUCLEOTIDE SEQUENCE [LARGE SCALE GENOMIC DNA]</scope>
    <source>
        <strain evidence="2 3">Grewe 0041</strain>
    </source>
</reference>
<dbReference type="Proteomes" id="UP001590951">
    <property type="component" value="Unassembled WGS sequence"/>
</dbReference>
<evidence type="ECO:0000313" key="3">
    <source>
        <dbReference type="Proteomes" id="UP001590951"/>
    </source>
</evidence>
<organism evidence="2 3">
    <name type="scientific">Lepraria finkii</name>
    <dbReference type="NCBI Taxonomy" id="1340010"/>
    <lineage>
        <taxon>Eukaryota</taxon>
        <taxon>Fungi</taxon>
        <taxon>Dikarya</taxon>
        <taxon>Ascomycota</taxon>
        <taxon>Pezizomycotina</taxon>
        <taxon>Lecanoromycetes</taxon>
        <taxon>OSLEUM clade</taxon>
        <taxon>Lecanoromycetidae</taxon>
        <taxon>Lecanorales</taxon>
        <taxon>Lecanorineae</taxon>
        <taxon>Stereocaulaceae</taxon>
        <taxon>Lepraria</taxon>
    </lineage>
</organism>
<evidence type="ECO:0000313" key="2">
    <source>
        <dbReference type="EMBL" id="KAL2048786.1"/>
    </source>
</evidence>
<gene>
    <name evidence="2" type="ORF">ABVK25_010968</name>
</gene>
<protein>
    <recommendedName>
        <fullName evidence="4">Succinate dehydrogenase [ubiquinone] cytochrome b small subunit</fullName>
    </recommendedName>
</protein>
<evidence type="ECO:0000256" key="1">
    <source>
        <dbReference type="SAM" id="Phobius"/>
    </source>
</evidence>
<accession>A0ABR4AVE6</accession>
<comment type="caution">
    <text evidence="2">The sequence shown here is derived from an EMBL/GenBank/DDBJ whole genome shotgun (WGS) entry which is preliminary data.</text>
</comment>
<keyword evidence="3" id="KW-1185">Reference proteome</keyword>
<dbReference type="EMBL" id="JBHFEH010000080">
    <property type="protein sequence ID" value="KAL2048786.1"/>
    <property type="molecule type" value="Genomic_DNA"/>
</dbReference>
<keyword evidence="1" id="KW-0472">Membrane</keyword>
<feature type="transmembrane region" description="Helical" evidence="1">
    <location>
        <begin position="108"/>
        <end position="138"/>
    </location>
</feature>
<proteinExistence type="predicted"/>
<name>A0ABR4AVE6_9LECA</name>
<keyword evidence="1" id="KW-1133">Transmembrane helix</keyword>
<keyword evidence="1" id="KW-0812">Transmembrane</keyword>
<evidence type="ECO:0008006" key="4">
    <source>
        <dbReference type="Google" id="ProtNLM"/>
    </source>
</evidence>
<sequence>MASPSVCLSPALHQKTRSTPRVVLYGKIITVSPHSDKAEASPRYLASVSSLEKIIYLFQKILRPQSPRTALNATPILYSKDVIGKKHSKYLTKMRTLNSTYPTHVANYFHYISTGAIAGIVADSVVIGVPLCLFLAWIDKLAILGWHELNLYLHKV</sequence>